<organism evidence="2 3">
    <name type="scientific">Clostridium cadaveris</name>
    <dbReference type="NCBI Taxonomy" id="1529"/>
    <lineage>
        <taxon>Bacteria</taxon>
        <taxon>Bacillati</taxon>
        <taxon>Bacillota</taxon>
        <taxon>Clostridia</taxon>
        <taxon>Eubacteriales</taxon>
        <taxon>Clostridiaceae</taxon>
        <taxon>Clostridium</taxon>
    </lineage>
</organism>
<name>A0A1I2PVT5_9CLOT</name>
<dbReference type="EMBL" id="FOOE01000031">
    <property type="protein sequence ID" value="SFG17726.1"/>
    <property type="molecule type" value="Genomic_DNA"/>
</dbReference>
<evidence type="ECO:0000313" key="3">
    <source>
        <dbReference type="Proteomes" id="UP000182135"/>
    </source>
</evidence>
<dbReference type="PANTHER" id="PTHR10885">
    <property type="entry name" value="ISOPENTENYL-DIPHOSPHATE DELTA-ISOMERASE"/>
    <property type="match status" value="1"/>
</dbReference>
<keyword evidence="3" id="KW-1185">Reference proteome</keyword>
<dbReference type="PANTHER" id="PTHR10885:SF0">
    <property type="entry name" value="ISOPENTENYL-DIPHOSPHATE DELTA-ISOMERASE"/>
    <property type="match status" value="1"/>
</dbReference>
<dbReference type="STRING" id="1529.SAMN04487885_13116"/>
<reference evidence="2 3" key="1">
    <citation type="submission" date="2016-10" db="EMBL/GenBank/DDBJ databases">
        <authorList>
            <person name="de Groot N.N."/>
        </authorList>
    </citation>
    <scope>NUCLEOTIDE SEQUENCE [LARGE SCALE GENOMIC DNA]</scope>
    <source>
        <strain evidence="2 3">NLAE-zl-G419</strain>
    </source>
</reference>
<proteinExistence type="predicted"/>
<sequence length="202" mass="23720">MEEKEMLKIYDLNLEYIDDIERNEAHQKELLHEVVHCWIVDVRDDEPWIYLQQRSFLKNEFAGLYDISVAGHVSSGEEPELSVLREIEEEIGLKAELKDLKYLGYAIEHLKCKGYYDNELCRIFIYKTNKELDFKTNQEVEKIVKVPFSEYKDWFLKEKSDICGIDIESGSKITISSKDICRHSEEAISILITHIATHKNSN</sequence>
<dbReference type="InterPro" id="IPR000086">
    <property type="entry name" value="NUDIX_hydrolase_dom"/>
</dbReference>
<dbReference type="InterPro" id="IPR015797">
    <property type="entry name" value="NUDIX_hydrolase-like_dom_sf"/>
</dbReference>
<dbReference type="GO" id="GO:0016853">
    <property type="term" value="F:isomerase activity"/>
    <property type="evidence" value="ECO:0007669"/>
    <property type="project" value="UniProtKB-KW"/>
</dbReference>
<keyword evidence="2" id="KW-0413">Isomerase</keyword>
<dbReference type="eggNOG" id="COG1443">
    <property type="taxonomic scope" value="Bacteria"/>
</dbReference>
<accession>A0A1I2PVT5</accession>
<evidence type="ECO:0000313" key="2">
    <source>
        <dbReference type="EMBL" id="SFG17726.1"/>
    </source>
</evidence>
<gene>
    <name evidence="2" type="ORF">SAMN04487885_13116</name>
</gene>
<dbReference type="PROSITE" id="PS51462">
    <property type="entry name" value="NUDIX"/>
    <property type="match status" value="1"/>
</dbReference>
<evidence type="ECO:0000259" key="1">
    <source>
        <dbReference type="PROSITE" id="PS51462"/>
    </source>
</evidence>
<dbReference type="Gene3D" id="3.90.79.10">
    <property type="entry name" value="Nucleoside Triphosphate Pyrophosphohydrolase"/>
    <property type="match status" value="1"/>
</dbReference>
<dbReference type="RefSeq" id="WP_074846489.1">
    <property type="nucleotide sequence ID" value="NZ_FOOE01000031.1"/>
</dbReference>
<feature type="domain" description="Nudix hydrolase" evidence="1">
    <location>
        <begin position="30"/>
        <end position="169"/>
    </location>
</feature>
<dbReference type="CDD" id="cd04692">
    <property type="entry name" value="NUDIX_Hydrolase"/>
    <property type="match status" value="1"/>
</dbReference>
<dbReference type="Proteomes" id="UP000182135">
    <property type="component" value="Unassembled WGS sequence"/>
</dbReference>
<dbReference type="SUPFAM" id="SSF55811">
    <property type="entry name" value="Nudix"/>
    <property type="match status" value="1"/>
</dbReference>
<dbReference type="OrthoDB" id="9804563at2"/>
<protein>
    <submittedName>
        <fullName evidence="2">Isopentenyldiphosphate isomerase</fullName>
    </submittedName>
</protein>
<dbReference type="Pfam" id="PF00293">
    <property type="entry name" value="NUDIX"/>
    <property type="match status" value="1"/>
</dbReference>
<dbReference type="AlphaFoldDB" id="A0A1I2PVT5"/>